<keyword evidence="3" id="KW-1185">Reference proteome</keyword>
<evidence type="ECO:0000313" key="3">
    <source>
        <dbReference type="Proteomes" id="UP000054564"/>
    </source>
</evidence>
<comment type="caution">
    <text evidence="2">The sequence shown here is derived from an EMBL/GenBank/DDBJ whole genome shotgun (WGS) entry which is preliminary data.</text>
</comment>
<name>A0A0L0VJX5_9BASI</name>
<proteinExistence type="predicted"/>
<dbReference type="STRING" id="1165861.A0A0L0VJX5"/>
<reference evidence="3" key="1">
    <citation type="submission" date="2014-03" db="EMBL/GenBank/DDBJ databases">
        <title>The Genome Sequence of Puccinia striiformis f. sp. tritici PST-78.</title>
        <authorList>
            <consortium name="The Broad Institute Genome Sequencing Platform"/>
            <person name="Cuomo C."/>
            <person name="Hulbert S."/>
            <person name="Chen X."/>
            <person name="Walker B."/>
            <person name="Young S.K."/>
            <person name="Zeng Q."/>
            <person name="Gargeya S."/>
            <person name="Fitzgerald M."/>
            <person name="Haas B."/>
            <person name="Abouelleil A."/>
            <person name="Alvarado L."/>
            <person name="Arachchi H.M."/>
            <person name="Berlin A.M."/>
            <person name="Chapman S.B."/>
            <person name="Goldberg J."/>
            <person name="Griggs A."/>
            <person name="Gujja S."/>
            <person name="Hansen M."/>
            <person name="Howarth C."/>
            <person name="Imamovic A."/>
            <person name="Larimer J."/>
            <person name="McCowan C."/>
            <person name="Montmayeur A."/>
            <person name="Murphy C."/>
            <person name="Neiman D."/>
            <person name="Pearson M."/>
            <person name="Priest M."/>
            <person name="Roberts A."/>
            <person name="Saif S."/>
            <person name="Shea T."/>
            <person name="Sisk P."/>
            <person name="Sykes S."/>
            <person name="Wortman J."/>
            <person name="Nusbaum C."/>
            <person name="Birren B."/>
        </authorList>
    </citation>
    <scope>NUCLEOTIDE SEQUENCE [LARGE SCALE GENOMIC DNA]</scope>
    <source>
        <strain evidence="3">race PST-78</strain>
    </source>
</reference>
<organism evidence="2 3">
    <name type="scientific">Puccinia striiformis f. sp. tritici PST-78</name>
    <dbReference type="NCBI Taxonomy" id="1165861"/>
    <lineage>
        <taxon>Eukaryota</taxon>
        <taxon>Fungi</taxon>
        <taxon>Dikarya</taxon>
        <taxon>Basidiomycota</taxon>
        <taxon>Pucciniomycotina</taxon>
        <taxon>Pucciniomycetes</taxon>
        <taxon>Pucciniales</taxon>
        <taxon>Pucciniaceae</taxon>
        <taxon>Puccinia</taxon>
    </lineage>
</organism>
<dbReference type="AlphaFoldDB" id="A0A0L0VJX5"/>
<protein>
    <submittedName>
        <fullName evidence="2">Uncharacterized protein</fullName>
    </submittedName>
</protein>
<sequence>MNGSKGARNQIALAHGLIEVRWGSVKDTRVPGSVYEDTVARVRKLASSCEALRNKKTNPNSIELNLNRLTVTPRCDGCRRRNEDCNIPSSATRGDRLKCEGCRLRRVACITSNSVTPHSSNANTERGRTENNLIIRRPGVDYDIKLIQGDFTIENPENRATTPPTREIPPTRRPPTYDQFERERLANEEAARKKEQEKKKKEEEEAKKKKDEEEKKKKREEEKKKTLDGAIRRRDEEAKRKENEAMRIRGEAIRRSVQEEVDRCDSRIPSLEEEMSRSAIDEAGSRIDTGGDYIMKNKAKKPKKSKKCRESKISDRFEDFYAMQLLVLKKMGVYVDEEDIEDFKDLIKDINEGLVLLEEDIKKM</sequence>
<accession>A0A0L0VJX5</accession>
<dbReference type="Proteomes" id="UP000054564">
    <property type="component" value="Unassembled WGS sequence"/>
</dbReference>
<dbReference type="EMBL" id="AJIL01000045">
    <property type="protein sequence ID" value="KNE99577.1"/>
    <property type="molecule type" value="Genomic_DNA"/>
</dbReference>
<gene>
    <name evidence="2" type="ORF">PSTG_07291</name>
</gene>
<feature type="compositionally biased region" description="Basic and acidic residues" evidence="1">
    <location>
        <begin position="179"/>
        <end position="243"/>
    </location>
</feature>
<feature type="region of interest" description="Disordered" evidence="1">
    <location>
        <begin position="153"/>
        <end position="243"/>
    </location>
</feature>
<evidence type="ECO:0000313" key="2">
    <source>
        <dbReference type="EMBL" id="KNE99577.1"/>
    </source>
</evidence>
<evidence type="ECO:0000256" key="1">
    <source>
        <dbReference type="SAM" id="MobiDB-lite"/>
    </source>
</evidence>